<keyword evidence="2" id="KW-0472">Membrane</keyword>
<evidence type="ECO:0000259" key="3">
    <source>
        <dbReference type="SMART" id="SM01042"/>
    </source>
</evidence>
<reference evidence="4" key="1">
    <citation type="submission" date="2014-03" db="EMBL/GenBank/DDBJ databases">
        <authorList>
            <person name="Casaregola S."/>
        </authorList>
    </citation>
    <scope>NUCLEOTIDE SEQUENCE [LARGE SCALE GENOMIC DNA]</scope>
    <source>
        <strain evidence="4">CLIB 918</strain>
    </source>
</reference>
<dbReference type="PANTHER" id="PTHR28136:SF1">
    <property type="entry name" value="NUCLEUS EXPORT PROTEIN BRL1"/>
    <property type="match status" value="1"/>
</dbReference>
<dbReference type="GO" id="GO:0031965">
    <property type="term" value="C:nuclear membrane"/>
    <property type="evidence" value="ECO:0007669"/>
    <property type="project" value="InterPro"/>
</dbReference>
<accession>A0A0J9XIB9</accession>
<evidence type="ECO:0000313" key="4">
    <source>
        <dbReference type="EMBL" id="CDO57178.1"/>
    </source>
</evidence>
<dbReference type="SMART" id="SM01042">
    <property type="entry name" value="Brr6_like_C_C"/>
    <property type="match status" value="1"/>
</dbReference>
<sequence length="418" mass="47608">MYSLFGYLFQKIFATQSQDTSLSATYSNAGVKLVSSEAVTEYKLGSSPSKLTQTTPQKPYYEDHFRQRPDKHYSKLSSGSPTPIRTHNNHNGALSPRSRRVKTLRRKTISAPKLKIKKTSNSLTRSEWIDVGVSDHNDEDDSENYLNAEKMEHLRLQKFDTLQYAPRGFHNDPSVPYTLSLYLQLLLNFLLSCIFIYFFYILVSTIRHDVDKKVEEYSSEILAEMAECSKQYLRNNCMPGRRPPALEKTCVLWEHCMNRDPTIVGRARVSAETFSEIINSFIKPLTFKTWSIIGGFIVASFVFSNTAFAFFRSSRFFNPSSNNNSINQSYHQIQHQNYQQYSGFVTPYTPNGYHPMASPPYGYFAPTVGLSTGSNGSSTRSSTRKKQTKVSSTSRFARKASPSPASSERIKNRSSSYY</sequence>
<feature type="transmembrane region" description="Helical" evidence="2">
    <location>
        <begin position="181"/>
        <end position="203"/>
    </location>
</feature>
<protein>
    <submittedName>
        <fullName evidence="4">Similar to Saccharomyces cerevisiae YHR036W BRL1 Essential nuclear envelope integral membrane protein identified as a suppressor of a conditional mutation in the major karyopherin, CRM1</fullName>
    </submittedName>
</protein>
<dbReference type="Proteomes" id="UP000242525">
    <property type="component" value="Unassembled WGS sequence"/>
</dbReference>
<dbReference type="AlphaFoldDB" id="A0A0J9XIB9"/>
<evidence type="ECO:0000313" key="5">
    <source>
        <dbReference type="Proteomes" id="UP000242525"/>
    </source>
</evidence>
<name>A0A0J9XIB9_GEOCN</name>
<comment type="caution">
    <text evidence="4">The sequence shown here is derived from an EMBL/GenBank/DDBJ whole genome shotgun (WGS) entry which is preliminary data.</text>
</comment>
<dbReference type="OrthoDB" id="5961at2759"/>
<feature type="compositionally biased region" description="Polar residues" evidence="1">
    <location>
        <begin position="75"/>
        <end position="92"/>
    </location>
</feature>
<dbReference type="STRING" id="1173061.A0A0J9XIB9"/>
<dbReference type="Pfam" id="PF10104">
    <property type="entry name" value="Brr6_like_C_C"/>
    <property type="match status" value="1"/>
</dbReference>
<evidence type="ECO:0000256" key="2">
    <source>
        <dbReference type="SAM" id="Phobius"/>
    </source>
</evidence>
<dbReference type="EMBL" id="CCBN010000019">
    <property type="protein sequence ID" value="CDO57178.1"/>
    <property type="molecule type" value="Genomic_DNA"/>
</dbReference>
<keyword evidence="2" id="KW-0812">Transmembrane</keyword>
<evidence type="ECO:0000256" key="1">
    <source>
        <dbReference type="SAM" id="MobiDB-lite"/>
    </source>
</evidence>
<gene>
    <name evidence="4" type="ORF">BN980_GECA19s01055g</name>
</gene>
<dbReference type="PANTHER" id="PTHR28136">
    <property type="entry name" value="NUCLEUS EXPORT PROTEIN BRR6"/>
    <property type="match status" value="1"/>
</dbReference>
<feature type="region of interest" description="Disordered" evidence="1">
    <location>
        <begin position="373"/>
        <end position="418"/>
    </location>
</feature>
<dbReference type="GO" id="GO:0055088">
    <property type="term" value="P:lipid homeostasis"/>
    <property type="evidence" value="ECO:0007669"/>
    <property type="project" value="InterPro"/>
</dbReference>
<feature type="region of interest" description="Disordered" evidence="1">
    <location>
        <begin position="68"/>
        <end position="100"/>
    </location>
</feature>
<feature type="transmembrane region" description="Helical" evidence="2">
    <location>
        <begin position="290"/>
        <end position="311"/>
    </location>
</feature>
<organism evidence="4 5">
    <name type="scientific">Geotrichum candidum</name>
    <name type="common">Oospora lactis</name>
    <name type="synonym">Dipodascus geotrichum</name>
    <dbReference type="NCBI Taxonomy" id="1173061"/>
    <lineage>
        <taxon>Eukaryota</taxon>
        <taxon>Fungi</taxon>
        <taxon>Dikarya</taxon>
        <taxon>Ascomycota</taxon>
        <taxon>Saccharomycotina</taxon>
        <taxon>Dipodascomycetes</taxon>
        <taxon>Dipodascales</taxon>
        <taxon>Dipodascaceae</taxon>
        <taxon>Geotrichum</taxon>
    </lineage>
</organism>
<proteinExistence type="predicted"/>
<keyword evidence="2" id="KW-1133">Transmembrane helix</keyword>
<dbReference type="GO" id="GO:0006998">
    <property type="term" value="P:nuclear envelope organization"/>
    <property type="evidence" value="ECO:0007669"/>
    <property type="project" value="InterPro"/>
</dbReference>
<dbReference type="InterPro" id="IPR018767">
    <property type="entry name" value="Brl1/Brr6_dom"/>
</dbReference>
<dbReference type="InterPro" id="IPR040202">
    <property type="entry name" value="Brl1/Brr6"/>
</dbReference>
<keyword evidence="5" id="KW-1185">Reference proteome</keyword>
<feature type="domain" description="Brl1/Brr6" evidence="3">
    <location>
        <begin position="179"/>
        <end position="312"/>
    </location>
</feature>